<gene>
    <name evidence="2" type="ORF">BKA59DRAFT_210473</name>
</gene>
<accession>A0A8K0W9B9</accession>
<sequence length="260" mass="27788">MDQMKEAALQAAYIENENADWDKPDESFTAQPPTAQAQVAPVAQPIPDESFTSQLPADDEAMPGLISDNGSDAQPSPSFESFPQMNNYGFQDMLNDSGDNDFLNIYPPLPSGDAEIGLQFESTTDPENPLMSSFINSSTPDPDNPLMSSIVDPPTTDLDNPFTSSTTVSSGSYVCPSSGVDFGPVVDFLNSNDLPPDQLPPDQLPSDQLPSDHATQLEVDPSLANPVEDDVDVSVRDPNTSLSGSHRYAPASPESAFEDA</sequence>
<feature type="compositionally biased region" description="Low complexity" evidence="1">
    <location>
        <begin position="29"/>
        <end position="45"/>
    </location>
</feature>
<dbReference type="Proteomes" id="UP000813427">
    <property type="component" value="Unassembled WGS sequence"/>
</dbReference>
<feature type="compositionally biased region" description="Polar residues" evidence="1">
    <location>
        <begin position="68"/>
        <end position="89"/>
    </location>
</feature>
<keyword evidence="3" id="KW-1185">Reference proteome</keyword>
<feature type="compositionally biased region" description="Low complexity" evidence="1">
    <location>
        <begin position="163"/>
        <end position="172"/>
    </location>
</feature>
<feature type="region of interest" description="Disordered" evidence="1">
    <location>
        <begin position="188"/>
        <end position="260"/>
    </location>
</feature>
<evidence type="ECO:0000256" key="1">
    <source>
        <dbReference type="SAM" id="MobiDB-lite"/>
    </source>
</evidence>
<proteinExistence type="predicted"/>
<reference evidence="2" key="1">
    <citation type="journal article" date="2021" name="Nat. Commun.">
        <title>Genetic determinants of endophytism in the Arabidopsis root mycobiome.</title>
        <authorList>
            <person name="Mesny F."/>
            <person name="Miyauchi S."/>
            <person name="Thiergart T."/>
            <person name="Pickel B."/>
            <person name="Atanasova L."/>
            <person name="Karlsson M."/>
            <person name="Huettel B."/>
            <person name="Barry K.W."/>
            <person name="Haridas S."/>
            <person name="Chen C."/>
            <person name="Bauer D."/>
            <person name="Andreopoulos W."/>
            <person name="Pangilinan J."/>
            <person name="LaButti K."/>
            <person name="Riley R."/>
            <person name="Lipzen A."/>
            <person name="Clum A."/>
            <person name="Drula E."/>
            <person name="Henrissat B."/>
            <person name="Kohler A."/>
            <person name="Grigoriev I.V."/>
            <person name="Martin F.M."/>
            <person name="Hacquard S."/>
        </authorList>
    </citation>
    <scope>NUCLEOTIDE SEQUENCE</scope>
    <source>
        <strain evidence="2">MPI-SDFR-AT-0068</strain>
    </source>
</reference>
<dbReference type="EMBL" id="JAGPXF010000005">
    <property type="protein sequence ID" value="KAH7241708.1"/>
    <property type="molecule type" value="Genomic_DNA"/>
</dbReference>
<comment type="caution">
    <text evidence="2">The sequence shown here is derived from an EMBL/GenBank/DDBJ whole genome shotgun (WGS) entry which is preliminary data.</text>
</comment>
<evidence type="ECO:0000313" key="3">
    <source>
        <dbReference type="Proteomes" id="UP000813427"/>
    </source>
</evidence>
<name>A0A8K0W9B9_9HYPO</name>
<feature type="region of interest" description="Disordered" evidence="1">
    <location>
        <begin position="1"/>
        <end position="173"/>
    </location>
</feature>
<protein>
    <submittedName>
        <fullName evidence="2">Uncharacterized protein</fullName>
    </submittedName>
</protein>
<evidence type="ECO:0000313" key="2">
    <source>
        <dbReference type="EMBL" id="KAH7241708.1"/>
    </source>
</evidence>
<feature type="compositionally biased region" description="Polar residues" evidence="1">
    <location>
        <begin position="120"/>
        <end position="141"/>
    </location>
</feature>
<dbReference type="AlphaFoldDB" id="A0A8K0W9B9"/>
<organism evidence="2 3">
    <name type="scientific">Fusarium tricinctum</name>
    <dbReference type="NCBI Taxonomy" id="61284"/>
    <lineage>
        <taxon>Eukaryota</taxon>
        <taxon>Fungi</taxon>
        <taxon>Dikarya</taxon>
        <taxon>Ascomycota</taxon>
        <taxon>Pezizomycotina</taxon>
        <taxon>Sordariomycetes</taxon>
        <taxon>Hypocreomycetidae</taxon>
        <taxon>Hypocreales</taxon>
        <taxon>Nectriaceae</taxon>
        <taxon>Fusarium</taxon>
        <taxon>Fusarium tricinctum species complex</taxon>
    </lineage>
</organism>